<comment type="caution">
    <text evidence="2">The sequence shown here is derived from an EMBL/GenBank/DDBJ whole genome shotgun (WGS) entry which is preliminary data.</text>
</comment>
<accession>A0AAQ4FDZ0</accession>
<name>A0AAQ4FDZ0_AMBAM</name>
<feature type="region of interest" description="Disordered" evidence="1">
    <location>
        <begin position="73"/>
        <end position="94"/>
    </location>
</feature>
<sequence length="94" mass="10384">MHVIMPDMSGFLNFQQKANARPSVSSSDGSVSDCANYLQHSSQSDLQARAARRSVGAFWARPCVEPRQPVVERAHCRGPSRRQPRPGSTTWVST</sequence>
<dbReference type="AlphaFoldDB" id="A0AAQ4FDZ0"/>
<organism evidence="2 3">
    <name type="scientific">Amblyomma americanum</name>
    <name type="common">Lone star tick</name>
    <dbReference type="NCBI Taxonomy" id="6943"/>
    <lineage>
        <taxon>Eukaryota</taxon>
        <taxon>Metazoa</taxon>
        <taxon>Ecdysozoa</taxon>
        <taxon>Arthropoda</taxon>
        <taxon>Chelicerata</taxon>
        <taxon>Arachnida</taxon>
        <taxon>Acari</taxon>
        <taxon>Parasitiformes</taxon>
        <taxon>Ixodida</taxon>
        <taxon>Ixodoidea</taxon>
        <taxon>Ixodidae</taxon>
        <taxon>Amblyomminae</taxon>
        <taxon>Amblyomma</taxon>
    </lineage>
</organism>
<dbReference type="Proteomes" id="UP001321473">
    <property type="component" value="Unassembled WGS sequence"/>
</dbReference>
<reference evidence="2 3" key="1">
    <citation type="journal article" date="2023" name="Arcadia Sci">
        <title>De novo assembly of a long-read Amblyomma americanum tick genome.</title>
        <authorList>
            <person name="Chou S."/>
            <person name="Poskanzer K.E."/>
            <person name="Rollins M."/>
            <person name="Thuy-Boun P.S."/>
        </authorList>
    </citation>
    <scope>NUCLEOTIDE SEQUENCE [LARGE SCALE GENOMIC DNA]</scope>
    <source>
        <strain evidence="2">F_SG_1</strain>
        <tissue evidence="2">Salivary glands</tissue>
    </source>
</reference>
<evidence type="ECO:0000313" key="2">
    <source>
        <dbReference type="EMBL" id="KAK8785437.1"/>
    </source>
</evidence>
<proteinExistence type="predicted"/>
<evidence type="ECO:0000313" key="3">
    <source>
        <dbReference type="Proteomes" id="UP001321473"/>
    </source>
</evidence>
<evidence type="ECO:0000256" key="1">
    <source>
        <dbReference type="SAM" id="MobiDB-lite"/>
    </source>
</evidence>
<dbReference type="EMBL" id="JARKHS020003559">
    <property type="protein sequence ID" value="KAK8785437.1"/>
    <property type="molecule type" value="Genomic_DNA"/>
</dbReference>
<gene>
    <name evidence="2" type="ORF">V5799_008198</name>
</gene>
<protein>
    <submittedName>
        <fullName evidence="2">Uncharacterized protein</fullName>
    </submittedName>
</protein>
<keyword evidence="3" id="KW-1185">Reference proteome</keyword>